<reference evidence="7 8" key="1">
    <citation type="submission" date="2017-04" db="EMBL/GenBank/DDBJ databases">
        <title>Draft Aigarchaeota genome from a New Zealand hot spring.</title>
        <authorList>
            <person name="Reysenbach A.-L."/>
            <person name="Donaho J.A."/>
            <person name="Gerhart J."/>
            <person name="Kelley J.F."/>
            <person name="Kouba K."/>
            <person name="Podar M."/>
            <person name="Stott M."/>
        </authorList>
    </citation>
    <scope>NUCLEOTIDE SEQUENCE [LARGE SCALE GENOMIC DNA]</scope>
    <source>
        <strain evidence="7">NZ13_MG1</strain>
    </source>
</reference>
<evidence type="ECO:0000256" key="5">
    <source>
        <dbReference type="SAM" id="MobiDB-lite"/>
    </source>
</evidence>
<dbReference type="Proteomes" id="UP000244066">
    <property type="component" value="Unassembled WGS sequence"/>
</dbReference>
<dbReference type="FunFam" id="1.10.1650.10:FF:000001">
    <property type="entry name" value="Ribosomal protein L19"/>
    <property type="match status" value="1"/>
</dbReference>
<protein>
    <recommendedName>
        <fullName evidence="4">Large ribosomal subunit protein eL19</fullName>
    </recommendedName>
</protein>
<evidence type="ECO:0000259" key="6">
    <source>
        <dbReference type="SMART" id="SM01416"/>
    </source>
</evidence>
<dbReference type="Gene3D" id="1.10.1200.240">
    <property type="match status" value="1"/>
</dbReference>
<dbReference type="InterPro" id="IPR057260">
    <property type="entry name" value="Ribosomal_L19e_C"/>
</dbReference>
<evidence type="ECO:0000256" key="1">
    <source>
        <dbReference type="ARBA" id="ARBA00011082"/>
    </source>
</evidence>
<organism evidence="7 8">
    <name type="scientific">Candidatus Terraquivivens tikiterensis</name>
    <dbReference type="NCBI Taxonomy" id="1980982"/>
    <lineage>
        <taxon>Archaea</taxon>
        <taxon>Nitrososphaerota</taxon>
        <taxon>Candidatus Wolframiiraptoraceae</taxon>
        <taxon>Candidatus Terraquivivens</taxon>
    </lineage>
</organism>
<keyword evidence="3 4" id="KW-0687">Ribonucleoprotein</keyword>
<evidence type="ECO:0000313" key="7">
    <source>
        <dbReference type="EMBL" id="PUA32681.1"/>
    </source>
</evidence>
<dbReference type="HAMAP" id="MF_01475">
    <property type="entry name" value="Ribosomal_eL19"/>
    <property type="match status" value="1"/>
</dbReference>
<comment type="subunit">
    <text evidence="4">Part of the 50S ribosomal subunit.</text>
</comment>
<feature type="compositionally biased region" description="Basic residues" evidence="5">
    <location>
        <begin position="60"/>
        <end position="77"/>
    </location>
</feature>
<comment type="similarity">
    <text evidence="1 4">Belongs to the eukaryotic ribosomal protein eL19 family.</text>
</comment>
<dbReference type="InterPro" id="IPR057259">
    <property type="entry name" value="Ribosomal_L19e"/>
</dbReference>
<comment type="caution">
    <text evidence="7">The sequence shown here is derived from an EMBL/GenBank/DDBJ whole genome shotgun (WGS) entry which is preliminary data.</text>
</comment>
<dbReference type="Pfam" id="PF01280">
    <property type="entry name" value="Ribosomal_L19e"/>
    <property type="match status" value="1"/>
</dbReference>
<dbReference type="InterPro" id="IPR000196">
    <property type="entry name" value="Ribosomal_eL19_dom"/>
</dbReference>
<dbReference type="Pfam" id="PF25476">
    <property type="entry name" value="Ribosomal_L19e_C"/>
    <property type="match status" value="1"/>
</dbReference>
<dbReference type="GO" id="GO:0006412">
    <property type="term" value="P:translation"/>
    <property type="evidence" value="ECO:0007669"/>
    <property type="project" value="UniProtKB-UniRule"/>
</dbReference>
<evidence type="ECO:0000256" key="3">
    <source>
        <dbReference type="ARBA" id="ARBA00023274"/>
    </source>
</evidence>
<evidence type="ECO:0000256" key="4">
    <source>
        <dbReference type="HAMAP-Rule" id="MF_01475"/>
    </source>
</evidence>
<dbReference type="SMART" id="SM01416">
    <property type="entry name" value="Ribosomal_L19e"/>
    <property type="match status" value="1"/>
</dbReference>
<dbReference type="Gene3D" id="1.10.1650.10">
    <property type="match status" value="1"/>
</dbReference>
<dbReference type="SUPFAM" id="SSF48140">
    <property type="entry name" value="Ribosomal protein L19 (L19e)"/>
    <property type="match status" value="1"/>
</dbReference>
<dbReference type="AlphaFoldDB" id="A0A2R7Y561"/>
<comment type="function">
    <text evidence="4">Binds to the 23S rRNA.</text>
</comment>
<keyword evidence="4" id="KW-0699">rRNA-binding</keyword>
<dbReference type="GO" id="GO:0003735">
    <property type="term" value="F:structural constituent of ribosome"/>
    <property type="evidence" value="ECO:0007669"/>
    <property type="project" value="InterPro"/>
</dbReference>
<feature type="domain" description="Large ribosomal subunit protein eL19" evidence="6">
    <location>
        <begin position="2"/>
        <end position="139"/>
    </location>
</feature>
<dbReference type="InterPro" id="IPR035970">
    <property type="entry name" value="60S_ribosomal_eL19_sf"/>
</dbReference>
<dbReference type="GO" id="GO:0070180">
    <property type="term" value="F:large ribosomal subunit rRNA binding"/>
    <property type="evidence" value="ECO:0007669"/>
    <property type="project" value="UniProtKB-UniRule"/>
</dbReference>
<feature type="region of interest" description="Disordered" evidence="5">
    <location>
        <begin position="60"/>
        <end position="79"/>
    </location>
</feature>
<dbReference type="GO" id="GO:0022625">
    <property type="term" value="C:cytosolic large ribosomal subunit"/>
    <property type="evidence" value="ECO:0007669"/>
    <property type="project" value="InterPro"/>
</dbReference>
<dbReference type="NCBIfam" id="NF006343">
    <property type="entry name" value="PRK08570.1"/>
    <property type="match status" value="1"/>
</dbReference>
<keyword evidence="4" id="KW-0694">RNA-binding</keyword>
<gene>
    <name evidence="4" type="primary">rpl19e</name>
    <name evidence="7" type="ORF">B9J98_03645</name>
</gene>
<dbReference type="EMBL" id="NDWU01000007">
    <property type="protein sequence ID" value="PUA32681.1"/>
    <property type="molecule type" value="Genomic_DNA"/>
</dbReference>
<evidence type="ECO:0000256" key="2">
    <source>
        <dbReference type="ARBA" id="ARBA00022980"/>
    </source>
</evidence>
<dbReference type="PANTHER" id="PTHR10722">
    <property type="entry name" value="60S RIBOSOMAL PROTEIN L19"/>
    <property type="match status" value="1"/>
</dbReference>
<name>A0A2R7Y561_9ARCH</name>
<dbReference type="InterPro" id="IPR015972">
    <property type="entry name" value="Ribosomal_eL19_dom1"/>
</dbReference>
<dbReference type="InterPro" id="IPR039547">
    <property type="entry name" value="Ribosomal_eL19"/>
</dbReference>
<sequence>MSLTLQKRLAAELLKCGESRVRFDEERLDEIEAAISREEIKRLIEDGAIYKLQEKGISKGRLRERKKRKGPGRRKGGKYSVIPRKTRWILKVRAQRKALKKLRDSRMLEEGAYRKVYKMVKSGAFKSVSAMMDYLKQNKLLRRVLV</sequence>
<proteinExistence type="inferred from homology"/>
<keyword evidence="2 4" id="KW-0689">Ribosomal protein</keyword>
<accession>A0A2R7Y561</accession>
<evidence type="ECO:0000313" key="8">
    <source>
        <dbReference type="Proteomes" id="UP000244066"/>
    </source>
</evidence>